<protein>
    <submittedName>
        <fullName evidence="1">Uncharacterized protein</fullName>
    </submittedName>
</protein>
<accession>A0ACC2WM20</accession>
<evidence type="ECO:0000313" key="1">
    <source>
        <dbReference type="EMBL" id="KAJ9112793.1"/>
    </source>
</evidence>
<reference evidence="1" key="1">
    <citation type="submission" date="2023-04" db="EMBL/GenBank/DDBJ databases">
        <title>Draft Genome sequencing of Naganishia species isolated from polar environments using Oxford Nanopore Technology.</title>
        <authorList>
            <person name="Leo P."/>
            <person name="Venkateswaran K."/>
        </authorList>
    </citation>
    <scope>NUCLEOTIDE SEQUENCE</scope>
    <source>
        <strain evidence="1">MNA-CCFEE 5262</strain>
    </source>
</reference>
<sequence length="1011" mass="109326">MPSHYPINSSSLGFTSSISSTAVGSSAFAGGSGASSSYSRSAGAGYGNGLSSASGKDYEALGKLQDVVWSDEEEEPECPLCMEELDPSDVHFKPCVCGYQICRFCHHHILDNSNGLCPACRRSYREQEIQFQPVDPEEMKRLLQAKTLKQKVNKQLESLGRLHYRDVRILVKNMIYVTGMKMMGGSTEEFLSTLRSNDYFGQYGKIAKVFLRKGPSTSDPTSGSLDSSSDSDELGIYITYLRREDASRAIATLDGVSAPGNSGKTLKVTYGSTKYCLNWLRGSKCDEGSACLGAHDWAADNDTFTRKDMTTLQQAIKNSGTNMDMLMQRQQRSTPKPSATNLSTKPVKSSEETLDSSALPRTAHWAARPASAASPSPLLTNATVNNPTVPVKRPKAKVLSLSSNGAKPTLTTLGSSSKPKPAPTVVPSIAEGSGEPSETKTTRASRSPSTRDEEPMASVPPPSRKAFKTETSSSPPTAASLLSEEPVSAQPSTRSPSPISDVSQSIPEVSVDDAADRELLYADSARDAKEDAEMANVEAEVQGHLAQRPVEAQSVPGAPPGLIHPQEVYLQEAHTSVPVVLLTPEPPQEQYQPSVQTQALVDDVISRREGNTPIYTIQSPYPDFEDLLAPFADGEFTYKLDVEMVIEVDDAPLPMTGVEDLLSLSNKMDGIKKTASYQGPFDPFVDNQLDETVQAMSGVAAGGDVKTSRFSFAKGNGYDVHPRLPLGSGADYSNAPSRSPSERHTAPHTHPYFAGKDTLTGATPPTRSALPFSLGVSSPVPNLAIPRTRTPSLAHPPPPPGLGLPQQQTIQQQQQHPSFPLYQNMTGGQQHMRTQNQGLSQQQHQLLTSLRDFHQPYAPERRTASPSLVQALRGGNANTQFAGRDMYSPAGESFAMQDPAIMAIQSGFPGGESQQQQQQQRQPVHRGQMIEQFSLPFDPSSPYAQQQQPGGYAGLQHNQTQQQQPSQQDMTPNARLLQQMHESMHAMAASSNNGRSTPRSASRQAMSGRVY</sequence>
<organism evidence="1 2">
    <name type="scientific">Naganishia adeliensis</name>
    <dbReference type="NCBI Taxonomy" id="92952"/>
    <lineage>
        <taxon>Eukaryota</taxon>
        <taxon>Fungi</taxon>
        <taxon>Dikarya</taxon>
        <taxon>Basidiomycota</taxon>
        <taxon>Agaricomycotina</taxon>
        <taxon>Tremellomycetes</taxon>
        <taxon>Filobasidiales</taxon>
        <taxon>Filobasidiaceae</taxon>
        <taxon>Naganishia</taxon>
    </lineage>
</organism>
<dbReference type="Proteomes" id="UP001230649">
    <property type="component" value="Unassembled WGS sequence"/>
</dbReference>
<keyword evidence="2" id="KW-1185">Reference proteome</keyword>
<name>A0ACC2WM20_9TREE</name>
<comment type="caution">
    <text evidence="1">The sequence shown here is derived from an EMBL/GenBank/DDBJ whole genome shotgun (WGS) entry which is preliminary data.</text>
</comment>
<gene>
    <name evidence="1" type="ORF">QFC20_002120</name>
</gene>
<evidence type="ECO:0000313" key="2">
    <source>
        <dbReference type="Proteomes" id="UP001230649"/>
    </source>
</evidence>
<proteinExistence type="predicted"/>
<dbReference type="EMBL" id="JASBWS010000014">
    <property type="protein sequence ID" value="KAJ9112793.1"/>
    <property type="molecule type" value="Genomic_DNA"/>
</dbReference>